<feature type="domain" description="Large ribosomal subunit protein uL18 C-terminal eukaryotes" evidence="7">
    <location>
        <begin position="571"/>
        <end position="631"/>
    </location>
</feature>
<evidence type="ECO:0000256" key="6">
    <source>
        <dbReference type="SAM" id="MobiDB-lite"/>
    </source>
</evidence>
<dbReference type="EMBL" id="CP055902">
    <property type="protein sequence ID" value="QKX62324.1"/>
    <property type="molecule type" value="Genomic_DNA"/>
</dbReference>
<evidence type="ECO:0000256" key="1">
    <source>
        <dbReference type="ARBA" id="ARBA00004496"/>
    </source>
</evidence>
<keyword evidence="9" id="KW-1185">Reference proteome</keyword>
<organism evidence="8 9">
    <name type="scientific">Talaromyces rugulosus</name>
    <name type="common">Penicillium rugulosum</name>
    <dbReference type="NCBI Taxonomy" id="121627"/>
    <lineage>
        <taxon>Eukaryota</taxon>
        <taxon>Fungi</taxon>
        <taxon>Dikarya</taxon>
        <taxon>Ascomycota</taxon>
        <taxon>Pezizomycotina</taxon>
        <taxon>Eurotiomycetes</taxon>
        <taxon>Eurotiomycetidae</taxon>
        <taxon>Eurotiales</taxon>
        <taxon>Trichocomaceae</taxon>
        <taxon>Talaromyces</taxon>
        <taxon>Talaromyces sect. Islandici</taxon>
    </lineage>
</organism>
<evidence type="ECO:0000256" key="2">
    <source>
        <dbReference type="ARBA" id="ARBA00007116"/>
    </source>
</evidence>
<reference evidence="9" key="1">
    <citation type="submission" date="2020-06" db="EMBL/GenBank/DDBJ databases">
        <title>A chromosome-scale genome assembly of Talaromyces rugulosus W13939.</title>
        <authorList>
            <person name="Wang B."/>
            <person name="Guo L."/>
            <person name="Ye K."/>
            <person name="Wang L."/>
        </authorList>
    </citation>
    <scope>NUCLEOTIDE SEQUENCE [LARGE SCALE GENOMIC DNA]</scope>
    <source>
        <strain evidence="9">W13939</strain>
    </source>
</reference>
<name>A0A7H8R7G4_TALRU</name>
<dbReference type="HAMAP" id="MF_01337_A">
    <property type="entry name" value="Ribosomal_uL18_A"/>
    <property type="match status" value="1"/>
</dbReference>
<evidence type="ECO:0000256" key="4">
    <source>
        <dbReference type="ARBA" id="ARBA00022980"/>
    </source>
</evidence>
<dbReference type="InterPro" id="IPR025607">
    <property type="entry name" value="Ribosomal_uL18_C_euk"/>
</dbReference>
<comment type="similarity">
    <text evidence="2">Belongs to the universal ribosomal protein uL18 family.</text>
</comment>
<keyword evidence="3" id="KW-0963">Cytoplasm</keyword>
<dbReference type="PANTHER" id="PTHR23410">
    <property type="entry name" value="RIBOSOMAL PROTEIN L5-RELATED"/>
    <property type="match status" value="1"/>
</dbReference>
<sequence>MDFATWFTAAKSLVIFGMGEDERAWILLRSALEHMTGLTLLSLRGGFSYNLSIPRVVEILSDFKLEDIRTLHLEGISMSDDTLSWRNLQEKAGTAKFTALELRSFLQTPDVLKDLVRWPAHLEKFTLEHTYGACYGVVGLYMDWSLAILRPILAIHQSTLRSISIKCINVAGLDGFDLREFENLEELSLSYQSTKGTVDIHLIPNLLAPQLRVFHWDLTLEDQQSNESLGDFQQKEENWLRRLALSAVTQRCPLRRIEITFTPLYTYYFDGVYPWDLMDALGRELQPHGIQVSVVANPGSKYRTKASRRTLNFFLPSPTTTVDKNHSSTTVKMAFHKVVKNSAYYSRFQTKYKRRREGKTDYYARKRLITQAKNKYSSKKYRLVVRFTNRDIITQIVYSEITGDKVIAAAYSHELKRYGIEHGLTNWSAAYATGLLLARRLLKKLELDETFEGVEEADGEFTLTEAAETDDGTRRPFKVFLDVGLVRTSTGARVFGALKGASDGGLFVPHSESRFPGYDIESKELDAETLRKYITGGHVAEYMEALADDDEERYKSQFSEYIDDEVDAGDLEDVYLEAHKAIREDPLKKDEDEGPKKTKEEWKAESQKYRTKKLTYAEKQARIQEKIRELAA</sequence>
<dbReference type="GO" id="GO:0003735">
    <property type="term" value="F:structural constituent of ribosome"/>
    <property type="evidence" value="ECO:0007669"/>
    <property type="project" value="InterPro"/>
</dbReference>
<evidence type="ECO:0000256" key="5">
    <source>
        <dbReference type="ARBA" id="ARBA00023274"/>
    </source>
</evidence>
<dbReference type="SUPFAM" id="SSF52047">
    <property type="entry name" value="RNI-like"/>
    <property type="match status" value="1"/>
</dbReference>
<dbReference type="Pfam" id="PF14204">
    <property type="entry name" value="Ribosomal_L18_c"/>
    <property type="match status" value="1"/>
</dbReference>
<accession>A0A7H8R7G4</accession>
<dbReference type="SUPFAM" id="SSF53137">
    <property type="entry name" value="Translational machinery components"/>
    <property type="match status" value="1"/>
</dbReference>
<dbReference type="GO" id="GO:0008097">
    <property type="term" value="F:5S rRNA binding"/>
    <property type="evidence" value="ECO:0007669"/>
    <property type="project" value="InterPro"/>
</dbReference>
<proteinExistence type="inferred from homology"/>
<evidence type="ECO:0000313" key="9">
    <source>
        <dbReference type="Proteomes" id="UP000509510"/>
    </source>
</evidence>
<dbReference type="CDD" id="cd00432">
    <property type="entry name" value="Ribosomal_L18_L5e"/>
    <property type="match status" value="1"/>
</dbReference>
<dbReference type="GO" id="GO:0022625">
    <property type="term" value="C:cytosolic large ribosomal subunit"/>
    <property type="evidence" value="ECO:0007669"/>
    <property type="project" value="TreeGrafter"/>
</dbReference>
<evidence type="ECO:0000313" key="8">
    <source>
        <dbReference type="EMBL" id="QKX62324.1"/>
    </source>
</evidence>
<dbReference type="InterPro" id="IPR057268">
    <property type="entry name" value="Ribosomal_L18"/>
</dbReference>
<evidence type="ECO:0000259" key="7">
    <source>
        <dbReference type="Pfam" id="PF14204"/>
    </source>
</evidence>
<dbReference type="PANTHER" id="PTHR23410:SF12">
    <property type="entry name" value="LARGE RIBOSOMAL SUBUNIT PROTEIN UL18"/>
    <property type="match status" value="1"/>
</dbReference>
<dbReference type="GO" id="GO:0000027">
    <property type="term" value="P:ribosomal large subunit assembly"/>
    <property type="evidence" value="ECO:0007669"/>
    <property type="project" value="TreeGrafter"/>
</dbReference>
<dbReference type="KEGG" id="trg:TRUGW13939_09483"/>
<comment type="subcellular location">
    <subcellularLocation>
        <location evidence="1">Cytoplasm</location>
    </subcellularLocation>
</comment>
<gene>
    <name evidence="8" type="ORF">TRUGW13939_09483</name>
</gene>
<dbReference type="OrthoDB" id="1618453at2759"/>
<dbReference type="AlphaFoldDB" id="A0A7H8R7G4"/>
<keyword evidence="5" id="KW-0687">Ribonucleoprotein</keyword>
<feature type="compositionally biased region" description="Basic and acidic residues" evidence="6">
    <location>
        <begin position="582"/>
        <end position="608"/>
    </location>
</feature>
<dbReference type="FunFam" id="3.30.420.100:FF:000002">
    <property type="entry name" value="60S ribosomal protein L5"/>
    <property type="match status" value="1"/>
</dbReference>
<dbReference type="Proteomes" id="UP000509510">
    <property type="component" value="Chromosome V"/>
</dbReference>
<feature type="region of interest" description="Disordered" evidence="6">
    <location>
        <begin position="582"/>
        <end position="609"/>
    </location>
</feature>
<dbReference type="Gene3D" id="3.30.420.100">
    <property type="match status" value="1"/>
</dbReference>
<evidence type="ECO:0000256" key="3">
    <source>
        <dbReference type="ARBA" id="ARBA00022490"/>
    </source>
</evidence>
<protein>
    <recommendedName>
        <fullName evidence="7">Large ribosomal subunit protein uL18 C-terminal eukaryotes domain-containing protein</fullName>
    </recommendedName>
</protein>
<dbReference type="Pfam" id="PF17144">
    <property type="entry name" value="Ribosomal_L5e"/>
    <property type="match status" value="1"/>
</dbReference>
<dbReference type="RefSeq" id="XP_035348498.1">
    <property type="nucleotide sequence ID" value="XM_035492605.1"/>
</dbReference>
<keyword evidence="4" id="KW-0689">Ribosomal protein</keyword>
<dbReference type="InterPro" id="IPR005485">
    <property type="entry name" value="Rbsml_uL18_euk_arch"/>
</dbReference>
<dbReference type="GeneID" id="55996966"/>
<dbReference type="GO" id="GO:0006412">
    <property type="term" value="P:translation"/>
    <property type="evidence" value="ECO:0007669"/>
    <property type="project" value="InterPro"/>
</dbReference>
<dbReference type="PRINTS" id="PR00058">
    <property type="entry name" value="RIBOSOMALL5"/>
</dbReference>